<evidence type="ECO:0000313" key="3">
    <source>
        <dbReference type="Proteomes" id="UP000494330"/>
    </source>
</evidence>
<dbReference type="AlphaFoldDB" id="A0A6J5DXN8"/>
<dbReference type="EMBL" id="CABVQD010000018">
    <property type="protein sequence ID" value="VWB99133.1"/>
    <property type="molecule type" value="Genomic_DNA"/>
</dbReference>
<dbReference type="PANTHER" id="PTHR43245">
    <property type="entry name" value="BIFUNCTIONAL POLYMYXIN RESISTANCE PROTEIN ARNA"/>
    <property type="match status" value="1"/>
</dbReference>
<dbReference type="PANTHER" id="PTHR43245:SF58">
    <property type="entry name" value="BLL5923 PROTEIN"/>
    <property type="match status" value="1"/>
</dbReference>
<dbReference type="Gene3D" id="3.40.50.720">
    <property type="entry name" value="NAD(P)-binding Rossmann-like Domain"/>
    <property type="match status" value="1"/>
</dbReference>
<accession>A0A6J5DXN8</accession>
<evidence type="ECO:0000313" key="2">
    <source>
        <dbReference type="EMBL" id="VWB99133.1"/>
    </source>
</evidence>
<dbReference type="InterPro" id="IPR036291">
    <property type="entry name" value="NAD(P)-bd_dom_sf"/>
</dbReference>
<proteinExistence type="predicted"/>
<gene>
    <name evidence="2" type="ORF">BPA30113_04636</name>
</gene>
<dbReference type="Pfam" id="PF01370">
    <property type="entry name" value="Epimerase"/>
    <property type="match status" value="1"/>
</dbReference>
<evidence type="ECO:0000259" key="1">
    <source>
        <dbReference type="Pfam" id="PF01370"/>
    </source>
</evidence>
<reference evidence="2 3" key="1">
    <citation type="submission" date="2019-09" db="EMBL/GenBank/DDBJ databases">
        <authorList>
            <person name="Depoorter E."/>
        </authorList>
    </citation>
    <scope>NUCLEOTIDE SEQUENCE [LARGE SCALE GENOMIC DNA]</scope>
    <source>
        <strain evidence="2">LMG 30113</strain>
    </source>
</reference>
<dbReference type="InterPro" id="IPR001509">
    <property type="entry name" value="Epimerase_deHydtase"/>
</dbReference>
<feature type="domain" description="NAD-dependent epimerase/dehydratase" evidence="1">
    <location>
        <begin position="3"/>
        <end position="229"/>
    </location>
</feature>
<sequence>MRILVSGANGFVGRAVCAAAVARGHDVTALVRRAGLGIPGVREWVSPEPDFISVGDAWAAGEIDAVVHTAARVHQFGRHEAQRLDEYRRTNVEGTLRLAEAAYRHGCRRFVSMSSVKALAEQDPGRPLRESDIPRPLDAYGISKRETEEALATLAARYGRQGVSVRCPLVYGPGVAGNFERLMSAVARRMPLPLGRASAPRSLVFVGNLADALLALAEHAGACQSVYHVADRETLTVRELIEALGRHLGRPARLLDIPVGLLQIAARVTGRTETVRRLVDPLRLDTGAIRQDLGWEPPFSCEEGLAQTARAIRESREEGR</sequence>
<keyword evidence="3" id="KW-1185">Reference proteome</keyword>
<dbReference type="SUPFAM" id="SSF51735">
    <property type="entry name" value="NAD(P)-binding Rossmann-fold domains"/>
    <property type="match status" value="1"/>
</dbReference>
<name>A0A6J5DXN8_9BURK</name>
<organism evidence="2 3">
    <name type="scientific">Burkholderia paludis</name>
    <dbReference type="NCBI Taxonomy" id="1506587"/>
    <lineage>
        <taxon>Bacteria</taxon>
        <taxon>Pseudomonadati</taxon>
        <taxon>Pseudomonadota</taxon>
        <taxon>Betaproteobacteria</taxon>
        <taxon>Burkholderiales</taxon>
        <taxon>Burkholderiaceae</taxon>
        <taxon>Burkholderia</taxon>
        <taxon>Burkholderia cepacia complex</taxon>
    </lineage>
</organism>
<protein>
    <submittedName>
        <fullName evidence="2">Putative nucleotide sugar epimerase/dehydratase</fullName>
    </submittedName>
</protein>
<dbReference type="Proteomes" id="UP000494330">
    <property type="component" value="Unassembled WGS sequence"/>
</dbReference>
<dbReference type="InterPro" id="IPR050177">
    <property type="entry name" value="Lipid_A_modif_metabolic_enz"/>
</dbReference>